<dbReference type="InterPro" id="IPR036770">
    <property type="entry name" value="Ankyrin_rpt-contain_sf"/>
</dbReference>
<dbReference type="Pfam" id="PF12796">
    <property type="entry name" value="Ank_2"/>
    <property type="match status" value="3"/>
</dbReference>
<keyword evidence="4 8" id="KW-1133">Transmembrane helix</keyword>
<dbReference type="EMBL" id="JH717852">
    <property type="protein sequence ID" value="EWY79973.1"/>
    <property type="molecule type" value="Genomic_DNA"/>
</dbReference>
<gene>
    <name evidence="9" type="ORF">FOYG_16914</name>
</gene>
<dbReference type="InterPro" id="IPR045863">
    <property type="entry name" value="CorA_TM1_TM2"/>
</dbReference>
<evidence type="ECO:0000256" key="3">
    <source>
        <dbReference type="ARBA" id="ARBA00022737"/>
    </source>
</evidence>
<comment type="subcellular location">
    <subcellularLocation>
        <location evidence="1">Membrane</location>
        <topology evidence="1">Multi-pass membrane protein</topology>
    </subcellularLocation>
</comment>
<proteinExistence type="predicted"/>
<dbReference type="PROSITE" id="PS50088">
    <property type="entry name" value="ANK_REPEAT"/>
    <property type="match status" value="5"/>
</dbReference>
<evidence type="ECO:0000256" key="1">
    <source>
        <dbReference type="ARBA" id="ARBA00004141"/>
    </source>
</evidence>
<dbReference type="InterPro" id="IPR002110">
    <property type="entry name" value="Ankyrin_rpt"/>
</dbReference>
<dbReference type="Proteomes" id="UP000030753">
    <property type="component" value="Unassembled WGS sequence"/>
</dbReference>
<feature type="repeat" description="ANK" evidence="7">
    <location>
        <begin position="152"/>
        <end position="173"/>
    </location>
</feature>
<dbReference type="HOGENOM" id="CLU_341319_0_0_1"/>
<dbReference type="PANTHER" id="PTHR24198:SF165">
    <property type="entry name" value="ANKYRIN REPEAT-CONTAINING PROTEIN-RELATED"/>
    <property type="match status" value="1"/>
</dbReference>
<keyword evidence="2 8" id="KW-0812">Transmembrane</keyword>
<organism evidence="9 10">
    <name type="scientific">Fusarium oxysporum NRRL 32931</name>
    <dbReference type="NCBI Taxonomy" id="660029"/>
    <lineage>
        <taxon>Eukaryota</taxon>
        <taxon>Fungi</taxon>
        <taxon>Dikarya</taxon>
        <taxon>Ascomycota</taxon>
        <taxon>Pezizomycotina</taxon>
        <taxon>Sordariomycetes</taxon>
        <taxon>Hypocreomycetidae</taxon>
        <taxon>Hypocreales</taxon>
        <taxon>Nectriaceae</taxon>
        <taxon>Fusarium</taxon>
        <taxon>Fusarium oxysporum species complex</taxon>
    </lineage>
</organism>
<dbReference type="SUPFAM" id="SSF48403">
    <property type="entry name" value="Ankyrin repeat"/>
    <property type="match status" value="2"/>
</dbReference>
<dbReference type="InterPro" id="IPR002523">
    <property type="entry name" value="MgTranspt_CorA/ZnTranspt_ZntB"/>
</dbReference>
<keyword evidence="3" id="KW-0677">Repeat</keyword>
<feature type="repeat" description="ANK" evidence="7">
    <location>
        <begin position="346"/>
        <end position="378"/>
    </location>
</feature>
<dbReference type="OrthoDB" id="5428055at2759"/>
<dbReference type="PROSITE" id="PS50297">
    <property type="entry name" value="ANK_REP_REGION"/>
    <property type="match status" value="5"/>
</dbReference>
<evidence type="ECO:0000256" key="8">
    <source>
        <dbReference type="SAM" id="Phobius"/>
    </source>
</evidence>
<feature type="repeat" description="ANK" evidence="7">
    <location>
        <begin position="379"/>
        <end position="411"/>
    </location>
</feature>
<keyword evidence="5 7" id="KW-0040">ANK repeat</keyword>
<dbReference type="PANTHER" id="PTHR24198">
    <property type="entry name" value="ANKYRIN REPEAT AND PROTEIN KINASE DOMAIN-CONTAINING PROTEIN"/>
    <property type="match status" value="1"/>
</dbReference>
<feature type="transmembrane region" description="Helical" evidence="8">
    <location>
        <begin position="767"/>
        <end position="788"/>
    </location>
</feature>
<dbReference type="AlphaFoldDB" id="W9HBP4"/>
<dbReference type="Pfam" id="PF00023">
    <property type="entry name" value="Ank"/>
    <property type="match status" value="1"/>
</dbReference>
<feature type="repeat" description="ANK" evidence="7">
    <location>
        <begin position="84"/>
        <end position="105"/>
    </location>
</feature>
<protein>
    <submittedName>
        <fullName evidence="9">Uncharacterized protein</fullName>
    </submittedName>
</protein>
<sequence>MMGEPYDSSYDETIQTKVACLWKAVEEGREEDVRLLLCNEDIDINGRDHTDRTLLVIAAGLISSDIFIFLLEKDDTELNTKDREGNTPLSLAVSNGHEAIVRLLLAKDKIKVNPRDMMDYTPLHAAAVNGHEAITKLLLDRHDIELNPKNTTDNTPLHEAAANGHEVVTKLLLARDGIELNPRHRAGYTPLSGALDGGHEVVAELLLDQAGMDLYFSGSMDIGYAFLSKALEKGLQRIAFKILNTQISHNSEIPTGRSPLSWAAEKSRIGEMKLILQITTIYPNVRDAEGRTPLSRAAENNSISAVHLLLKNSDIDADYEDLDGRTPLSRAIENQHNIVVSILAGRDTVTLHSLVREGDLPLMEILLDNGCKINTRDSLGQTSLHLAIRHNHFDIAEKLLSRGADINAEDNSLTRPLSLAIGLKRCNFAELLLHNCACIKGIKVESWRALYRDIPLQSNIYISERASGARRVEFSNTADVLVNRSGIDRLLCLSSTYEAWLLSMQGTHGTWMPSPTAFSSLEDPMRIVSHHHYDSKGSSAFAIALVPNFKLGPEKGQIIWEGCGVGWTLDDLEKSSGSPQKTKDYQYYSMLQDGWIPDDGIELFQQFLVHLTRRWLDLCDQFEDHLSRLRLDQLESHGKSPETISHLAKNALHIAKLRRSLQGQVRGARQFTVDLGGQYGAGKEQEIIGEINVFADVGQQLQSLDQTVRDLLQLEFAWVSINEAHKSISLATSMKRLSWITFIFLPAMFAASLFGMNVDILESNPDWRWYLLFMGSFLFLTIAGWLFFKYFEVESWIEAHVGRRIQTLAGERKRVRGMTSDEIGDVKNSRY</sequence>
<keyword evidence="6 8" id="KW-0472">Membrane</keyword>
<dbReference type="Pfam" id="PF01544">
    <property type="entry name" value="CorA"/>
    <property type="match status" value="1"/>
</dbReference>
<evidence type="ECO:0000313" key="9">
    <source>
        <dbReference type="EMBL" id="EWY79973.1"/>
    </source>
</evidence>
<dbReference type="GO" id="GO:0046873">
    <property type="term" value="F:metal ion transmembrane transporter activity"/>
    <property type="evidence" value="ECO:0007669"/>
    <property type="project" value="InterPro"/>
</dbReference>
<evidence type="ECO:0000256" key="2">
    <source>
        <dbReference type="ARBA" id="ARBA00022692"/>
    </source>
</evidence>
<dbReference type="PRINTS" id="PR01415">
    <property type="entry name" value="ANKYRIN"/>
</dbReference>
<feature type="repeat" description="ANK" evidence="7">
    <location>
        <begin position="118"/>
        <end position="141"/>
    </location>
</feature>
<evidence type="ECO:0000256" key="4">
    <source>
        <dbReference type="ARBA" id="ARBA00022989"/>
    </source>
</evidence>
<dbReference type="Gene3D" id="1.25.40.20">
    <property type="entry name" value="Ankyrin repeat-containing domain"/>
    <property type="match status" value="5"/>
</dbReference>
<feature type="transmembrane region" description="Helical" evidence="8">
    <location>
        <begin position="737"/>
        <end position="755"/>
    </location>
</feature>
<evidence type="ECO:0000256" key="6">
    <source>
        <dbReference type="ARBA" id="ARBA00023136"/>
    </source>
</evidence>
<evidence type="ECO:0000256" key="7">
    <source>
        <dbReference type="PROSITE-ProRule" id="PRU00023"/>
    </source>
</evidence>
<dbReference type="SMART" id="SM00248">
    <property type="entry name" value="ANK"/>
    <property type="match status" value="9"/>
</dbReference>
<dbReference type="Gene3D" id="1.20.58.340">
    <property type="entry name" value="Magnesium transport protein CorA, transmembrane region"/>
    <property type="match status" value="1"/>
</dbReference>
<reference evidence="9 10" key="1">
    <citation type="submission" date="2011-06" db="EMBL/GenBank/DDBJ databases">
        <title>The Genome Sequence of Fusarium oxysporum FOSC 3-a.</title>
        <authorList>
            <consortium name="The Broad Institute Genome Sequencing Platform"/>
            <person name="Ma L.-J."/>
            <person name="Gale L.R."/>
            <person name="Schwartz D.C."/>
            <person name="Zhou S."/>
            <person name="Corby-Kistler H."/>
            <person name="Young S.K."/>
            <person name="Zeng Q."/>
            <person name="Gargeya S."/>
            <person name="Fitzgerald M."/>
            <person name="Haas B."/>
            <person name="Abouelleil A."/>
            <person name="Alvarado L."/>
            <person name="Arachchi H.M."/>
            <person name="Berlin A."/>
            <person name="Brown A."/>
            <person name="Chapman S.B."/>
            <person name="Chen Z."/>
            <person name="Dunbar C."/>
            <person name="Freedman E."/>
            <person name="Gearin G."/>
            <person name="Gellesch M."/>
            <person name="Goldberg J."/>
            <person name="Griggs A."/>
            <person name="Gujja S."/>
            <person name="Heiman D."/>
            <person name="Howarth C."/>
            <person name="Larson L."/>
            <person name="Lui A."/>
            <person name="MacDonald P.J.P."/>
            <person name="Mehta T."/>
            <person name="Montmayeur A."/>
            <person name="Murphy C."/>
            <person name="Neiman D."/>
            <person name="Pearson M."/>
            <person name="Priest M."/>
            <person name="Roberts A."/>
            <person name="Saif S."/>
            <person name="Shea T."/>
            <person name="Shenoy N."/>
            <person name="Sisk P."/>
            <person name="Stolte C."/>
            <person name="Sykes S."/>
            <person name="Wortman J."/>
            <person name="Nusbaum C."/>
            <person name="Birren B."/>
        </authorList>
    </citation>
    <scope>NUCLEOTIDE SEQUENCE [LARGE SCALE GENOMIC DNA]</scope>
    <source>
        <strain evidence="10">FOSC 3-a</strain>
    </source>
</reference>
<dbReference type="SUPFAM" id="SSF144083">
    <property type="entry name" value="Magnesium transport protein CorA, transmembrane region"/>
    <property type="match status" value="1"/>
</dbReference>
<accession>W9HBP4</accession>
<evidence type="ECO:0000313" key="10">
    <source>
        <dbReference type="Proteomes" id="UP000030753"/>
    </source>
</evidence>
<dbReference type="GO" id="GO:0016020">
    <property type="term" value="C:membrane"/>
    <property type="evidence" value="ECO:0007669"/>
    <property type="project" value="UniProtKB-SubCell"/>
</dbReference>
<name>W9HBP4_FUSOX</name>
<evidence type="ECO:0000256" key="5">
    <source>
        <dbReference type="ARBA" id="ARBA00023043"/>
    </source>
</evidence>